<dbReference type="InterPro" id="IPR050905">
    <property type="entry name" value="Plant_NBS-LRR"/>
</dbReference>
<dbReference type="Gene3D" id="3.80.10.10">
    <property type="entry name" value="Ribonuclease Inhibitor"/>
    <property type="match status" value="2"/>
</dbReference>
<dbReference type="EMBL" id="LR721774">
    <property type="protein sequence ID" value="VVV32470.1"/>
    <property type="molecule type" value="Genomic_DNA"/>
</dbReference>
<dbReference type="Gene3D" id="1.10.8.430">
    <property type="entry name" value="Helical domain of apoptotic protease-activating factors"/>
    <property type="match status" value="1"/>
</dbReference>
<comment type="similarity">
    <text evidence="1">Belongs to the disease resistance NB-LRR family.</text>
</comment>
<sequence length="805" mass="91365">MDVIDDKLRRIYDGEASNREDYLATEIPAIPLDGQEGAPAMIQRVLSYLQDGTITMIGIYGMGGVGKTTLVKHVFNQVGGFDYMWFITVSKEPNYQRIQSSIARDLGISEYECYGTEERADQVFQRLKERKYLLILDDVWAGFELHELGIPNPSRDNLSKVVMASRFLHVCDTMEADISLKVEVMFEDDAWKLFVEEAGSVVLQPSIEETAREVLRECGGLPLAIRTVGKAMRDKGDVGLWRSALRTLQESSGEIAGMKSEVLESLKLSFDHLDDATKNCFLYLSLFPENEIIFTYFLSVNWYLEGLIADVGDFNEVENKGVAVMSNLKDACLLESGNYARNVRMHCVVRDMALWIASSRDEPMFLTRTGPGVHEPPEEEEWEKAKRISLMRTSIDRLPEKPICPHLLILMLEGNQRLTRIPSDFFQSMDALQILNLNRTGIASLPSSVSSLKNLRALYFYACKMLEDVEVVGHLYNLQVLDLYLTAVKELPESFLNLQNLKILRLGFTLNLKKIPPNLFACLPNLEVLNMYRSYGYWQTRSDGKRTDEFLYRLNLLDLANLAHLDALDITIDNSGESLEWLLNSSLVDRLEGFAIESCANFKGISLFQACKLTRLRALSMLSCPELEEILNGIDAKEVIFPDLRLLQLEALPKLERICIGTEGRINFQKLEKLTVKGCNRLKSLFSCASLKQLQNLNYVEVSDCSEMKVIIEGHVREEAVLPKLTGFSLCNLPKLSIIYDGTSALHSLEFVDVSKCPMLEKLPLDPKQSRRLKSIRGEKDWLDRLKWEDPSVMAAFQSSFDYDD</sequence>
<protein>
    <submittedName>
        <fullName evidence="8">Uncharacterized protein</fullName>
    </submittedName>
</protein>
<dbReference type="Pfam" id="PF23598">
    <property type="entry name" value="LRR_14"/>
    <property type="match status" value="1"/>
</dbReference>
<keyword evidence="3" id="KW-0677">Repeat</keyword>
<organism evidence="8">
    <name type="scientific">Nymphaea colorata</name>
    <name type="common">pocket water lily</name>
    <dbReference type="NCBI Taxonomy" id="210225"/>
    <lineage>
        <taxon>Eukaryota</taxon>
        <taxon>Viridiplantae</taxon>
        <taxon>Streptophyta</taxon>
        <taxon>Embryophyta</taxon>
        <taxon>Tracheophyta</taxon>
        <taxon>Spermatophyta</taxon>
        <taxon>Magnoliopsida</taxon>
        <taxon>Nymphaeales</taxon>
        <taxon>Nymphaeaceae</taxon>
        <taxon>Nymphaea</taxon>
    </lineage>
</organism>
<dbReference type="InterPro" id="IPR042197">
    <property type="entry name" value="Apaf_helical"/>
</dbReference>
<dbReference type="Pfam" id="PF00931">
    <property type="entry name" value="NB-ARC"/>
    <property type="match status" value="1"/>
</dbReference>
<evidence type="ECO:0000256" key="1">
    <source>
        <dbReference type="ARBA" id="ARBA00008894"/>
    </source>
</evidence>
<evidence type="ECO:0000256" key="5">
    <source>
        <dbReference type="ARBA" id="ARBA00022840"/>
    </source>
</evidence>
<evidence type="ECO:0000256" key="3">
    <source>
        <dbReference type="ARBA" id="ARBA00022737"/>
    </source>
</evidence>
<dbReference type="SUPFAM" id="SSF52540">
    <property type="entry name" value="P-loop containing nucleoside triphosphate hydrolases"/>
    <property type="match status" value="1"/>
</dbReference>
<dbReference type="InterPro" id="IPR055414">
    <property type="entry name" value="LRR_R13L4/SHOC2-like"/>
</dbReference>
<dbReference type="InterPro" id="IPR003591">
    <property type="entry name" value="Leu-rich_rpt_typical-subtyp"/>
</dbReference>
<dbReference type="OMA" id="RICIGTE"/>
<dbReference type="InterPro" id="IPR002182">
    <property type="entry name" value="NB-ARC"/>
</dbReference>
<dbReference type="FunFam" id="1.10.10.10:FF:000322">
    <property type="entry name" value="Probable disease resistance protein At1g63360"/>
    <property type="match status" value="1"/>
</dbReference>
<dbReference type="AlphaFoldDB" id="A0A5K0UUY2"/>
<dbReference type="OrthoDB" id="664960at2759"/>
<evidence type="ECO:0000313" key="8">
    <source>
        <dbReference type="EMBL" id="VVV32470.1"/>
    </source>
</evidence>
<dbReference type="InterPro" id="IPR032675">
    <property type="entry name" value="LRR_dom_sf"/>
</dbReference>
<keyword evidence="5" id="KW-0547">Nucleotide-binding</keyword>
<accession>A0A5K0UUY2</accession>
<evidence type="ECO:0000256" key="4">
    <source>
        <dbReference type="ARBA" id="ARBA00022821"/>
    </source>
</evidence>
<reference evidence="8" key="1">
    <citation type="submission" date="2019-09" db="EMBL/GenBank/DDBJ databases">
        <authorList>
            <person name="Zhang L."/>
        </authorList>
    </citation>
    <scope>NUCLEOTIDE SEQUENCE</scope>
</reference>
<feature type="domain" description="NB-ARC" evidence="6">
    <location>
        <begin position="41"/>
        <end position="198"/>
    </location>
</feature>
<dbReference type="InterPro" id="IPR027417">
    <property type="entry name" value="P-loop_NTPase"/>
</dbReference>
<evidence type="ECO:0000259" key="7">
    <source>
        <dbReference type="Pfam" id="PF23598"/>
    </source>
</evidence>
<gene>
    <name evidence="8" type="ORF">NYM_LOCUS474</name>
</gene>
<dbReference type="PRINTS" id="PR00364">
    <property type="entry name" value="DISEASERSIST"/>
</dbReference>
<dbReference type="GO" id="GO:0005524">
    <property type="term" value="F:ATP binding"/>
    <property type="evidence" value="ECO:0007669"/>
    <property type="project" value="UniProtKB-KW"/>
</dbReference>
<dbReference type="PANTHER" id="PTHR33463">
    <property type="entry name" value="NB-ARC DOMAIN-CONTAINING PROTEIN-RELATED"/>
    <property type="match status" value="1"/>
</dbReference>
<dbReference type="FunFam" id="3.40.50.300:FF:001091">
    <property type="entry name" value="Probable disease resistance protein At1g61300"/>
    <property type="match status" value="1"/>
</dbReference>
<evidence type="ECO:0000256" key="2">
    <source>
        <dbReference type="ARBA" id="ARBA00022614"/>
    </source>
</evidence>
<proteinExistence type="inferred from homology"/>
<keyword evidence="4" id="KW-0611">Plant defense</keyword>
<dbReference type="Gene3D" id="3.40.50.300">
    <property type="entry name" value="P-loop containing nucleotide triphosphate hydrolases"/>
    <property type="match status" value="1"/>
</dbReference>
<keyword evidence="5" id="KW-0067">ATP-binding</keyword>
<dbReference type="PANTHER" id="PTHR33463:SF183">
    <property type="entry name" value="NB-ARC DOMAIN DISEASE RESISTANCE PROTEIN"/>
    <property type="match status" value="1"/>
</dbReference>
<evidence type="ECO:0000259" key="6">
    <source>
        <dbReference type="Pfam" id="PF00931"/>
    </source>
</evidence>
<dbReference type="GO" id="GO:0043531">
    <property type="term" value="F:ADP binding"/>
    <property type="evidence" value="ECO:0007669"/>
    <property type="project" value="InterPro"/>
</dbReference>
<dbReference type="Gramene" id="NC1G0090530.1">
    <property type="protein sequence ID" value="NC1G0090530.1:cds"/>
    <property type="gene ID" value="NC1G0090530"/>
</dbReference>
<name>A0A5K0UUY2_9MAGN</name>
<keyword evidence="2" id="KW-0433">Leucine-rich repeat</keyword>
<dbReference type="SUPFAM" id="SSF52058">
    <property type="entry name" value="L domain-like"/>
    <property type="match status" value="1"/>
</dbReference>
<dbReference type="GO" id="GO:0006952">
    <property type="term" value="P:defense response"/>
    <property type="evidence" value="ECO:0007669"/>
    <property type="project" value="UniProtKB-KW"/>
</dbReference>
<dbReference type="SMART" id="SM00369">
    <property type="entry name" value="LRR_TYP"/>
    <property type="match status" value="4"/>
</dbReference>
<feature type="domain" description="Disease resistance R13L4/SHOC-2-like LRR" evidence="7">
    <location>
        <begin position="389"/>
        <end position="737"/>
    </location>
</feature>